<keyword evidence="2 4" id="KW-0472">Membrane</keyword>
<dbReference type="GO" id="GO:0009279">
    <property type="term" value="C:cell outer membrane"/>
    <property type="evidence" value="ECO:0007669"/>
    <property type="project" value="UniProtKB-SubCell"/>
</dbReference>
<evidence type="ECO:0000259" key="5">
    <source>
        <dbReference type="PROSITE" id="PS51123"/>
    </source>
</evidence>
<dbReference type="CDD" id="cd07185">
    <property type="entry name" value="OmpA_C-like"/>
    <property type="match status" value="1"/>
</dbReference>
<organism evidence="6 7">
    <name type="scientific">Mariniflexile litorale</name>
    <dbReference type="NCBI Taxonomy" id="3045158"/>
    <lineage>
        <taxon>Bacteria</taxon>
        <taxon>Pseudomonadati</taxon>
        <taxon>Bacteroidota</taxon>
        <taxon>Flavobacteriia</taxon>
        <taxon>Flavobacteriales</taxon>
        <taxon>Flavobacteriaceae</taxon>
        <taxon>Mariniflexile</taxon>
    </lineage>
</organism>
<dbReference type="InterPro" id="IPR006664">
    <property type="entry name" value="OMP_bac"/>
</dbReference>
<dbReference type="InterPro" id="IPR036737">
    <property type="entry name" value="OmpA-like_sf"/>
</dbReference>
<dbReference type="InterPro" id="IPR050330">
    <property type="entry name" value="Bact_OuterMem_StrucFunc"/>
</dbReference>
<evidence type="ECO:0000313" key="7">
    <source>
        <dbReference type="Proteomes" id="UP001224325"/>
    </source>
</evidence>
<evidence type="ECO:0000256" key="1">
    <source>
        <dbReference type="ARBA" id="ARBA00004442"/>
    </source>
</evidence>
<dbReference type="Gene3D" id="3.30.1330.60">
    <property type="entry name" value="OmpA-like domain"/>
    <property type="match status" value="1"/>
</dbReference>
<dbReference type="PANTHER" id="PTHR30329">
    <property type="entry name" value="STATOR ELEMENT OF FLAGELLAR MOTOR COMPLEX"/>
    <property type="match status" value="1"/>
</dbReference>
<dbReference type="PANTHER" id="PTHR30329:SF21">
    <property type="entry name" value="LIPOPROTEIN YIAD-RELATED"/>
    <property type="match status" value="1"/>
</dbReference>
<dbReference type="EMBL" id="CP155618">
    <property type="protein sequence ID" value="XBL13712.1"/>
    <property type="molecule type" value="Genomic_DNA"/>
</dbReference>
<dbReference type="SUPFAM" id="SSF103088">
    <property type="entry name" value="OmpA-like"/>
    <property type="match status" value="1"/>
</dbReference>
<dbReference type="PROSITE" id="PS51257">
    <property type="entry name" value="PROKAR_LIPOPROTEIN"/>
    <property type="match status" value="1"/>
</dbReference>
<evidence type="ECO:0000256" key="3">
    <source>
        <dbReference type="ARBA" id="ARBA00023237"/>
    </source>
</evidence>
<keyword evidence="7" id="KW-1185">Reference proteome</keyword>
<dbReference type="InterPro" id="IPR006665">
    <property type="entry name" value="OmpA-like"/>
</dbReference>
<dbReference type="PRINTS" id="PR01021">
    <property type="entry name" value="OMPADOMAIN"/>
</dbReference>
<proteinExistence type="predicted"/>
<accession>A0AAU7EE40</accession>
<protein>
    <submittedName>
        <fullName evidence="6">OmpA family protein</fullName>
    </submittedName>
</protein>
<evidence type="ECO:0000313" key="6">
    <source>
        <dbReference type="EMBL" id="XBL13712.1"/>
    </source>
</evidence>
<dbReference type="AlphaFoldDB" id="A0AAU7EE40"/>
<sequence>MKKIILVSTLVMTFISCINEKKIETNTMQTIEVAITPTPETQTNKDAMFLDEIDWSKIPESTANIGGFPYLTVPEGFVIWEEGHNEISKNGMTKFSDFSKLILFNGTSFYNAEGKKAELDVAMKEREADFNKFKLDKSLEAYLKQIGAVLLFNGQIPHEKLDKLKETDEKLVYKFIQTAGSPYDNAVKNYVLNHKNAKVCFQFGSNSASAKLGIIELEDFKQTIKAPTASEMQNDIDTRGKAILNINFDTDKAVLKPDGQKIVDEIYILLSNNSKLKLSIEGHTDATGSPERNQQLSSDRAHTVRYALAAKGIDIKRLKAIGFGDSKPFVSNNNDENKAKNRRVELVKI</sequence>
<dbReference type="KEGG" id="mlil:QLS71_015480"/>
<evidence type="ECO:0000256" key="2">
    <source>
        <dbReference type="ARBA" id="ARBA00023136"/>
    </source>
</evidence>
<reference evidence="6" key="1">
    <citation type="submission" date="2024-04" db="EMBL/GenBank/DDBJ databases">
        <title>Mariniflexile litorale, isolated from the shallow sediments of the Sea of Japan.</title>
        <authorList>
            <person name="Romanenko L."/>
            <person name="Isaeva M."/>
        </authorList>
    </citation>
    <scope>NUCLEOTIDE SEQUENCE [LARGE SCALE GENOMIC DNA]</scope>
    <source>
        <strain evidence="6">KMM 9835</strain>
    </source>
</reference>
<dbReference type="Pfam" id="PF00691">
    <property type="entry name" value="OmpA"/>
    <property type="match status" value="1"/>
</dbReference>
<gene>
    <name evidence="6" type="ORF">QLS71_015480</name>
</gene>
<evidence type="ECO:0000256" key="4">
    <source>
        <dbReference type="PROSITE-ProRule" id="PRU00473"/>
    </source>
</evidence>
<dbReference type="Proteomes" id="UP001224325">
    <property type="component" value="Chromosome"/>
</dbReference>
<keyword evidence="3" id="KW-0998">Cell outer membrane</keyword>
<dbReference type="PROSITE" id="PS51123">
    <property type="entry name" value="OMPA_2"/>
    <property type="match status" value="1"/>
</dbReference>
<name>A0AAU7EE40_9FLAO</name>
<comment type="subcellular location">
    <subcellularLocation>
        <location evidence="1">Cell outer membrane</location>
    </subcellularLocation>
</comment>
<dbReference type="RefSeq" id="WP_308992891.1">
    <property type="nucleotide sequence ID" value="NZ_CP155618.1"/>
</dbReference>
<feature type="domain" description="OmpA-like" evidence="5">
    <location>
        <begin position="235"/>
        <end position="349"/>
    </location>
</feature>